<accession>A0A9W4SD23</accession>
<name>A0A9W4SD23_9GLOM</name>
<organism evidence="1 2">
    <name type="scientific">Funneliformis geosporum</name>
    <dbReference type="NCBI Taxonomy" id="1117311"/>
    <lineage>
        <taxon>Eukaryota</taxon>
        <taxon>Fungi</taxon>
        <taxon>Fungi incertae sedis</taxon>
        <taxon>Mucoromycota</taxon>
        <taxon>Glomeromycotina</taxon>
        <taxon>Glomeromycetes</taxon>
        <taxon>Glomerales</taxon>
        <taxon>Glomeraceae</taxon>
        <taxon>Funneliformis</taxon>
    </lineage>
</organism>
<dbReference type="Proteomes" id="UP001153678">
    <property type="component" value="Unassembled WGS sequence"/>
</dbReference>
<protein>
    <submittedName>
        <fullName evidence="1">10823_t:CDS:1</fullName>
    </submittedName>
</protein>
<evidence type="ECO:0000313" key="1">
    <source>
        <dbReference type="EMBL" id="CAI2164176.1"/>
    </source>
</evidence>
<dbReference type="EMBL" id="CAMKVN010000137">
    <property type="protein sequence ID" value="CAI2164176.1"/>
    <property type="molecule type" value="Genomic_DNA"/>
</dbReference>
<proteinExistence type="predicted"/>
<keyword evidence="2" id="KW-1185">Reference proteome</keyword>
<sequence length="41" mass="4582">MATTSPRHEEQISVLSNIEVTGSSRCRTIMKTTKIMMAIDN</sequence>
<reference evidence="1" key="1">
    <citation type="submission" date="2022-08" db="EMBL/GenBank/DDBJ databases">
        <authorList>
            <person name="Kallberg Y."/>
            <person name="Tangrot J."/>
            <person name="Rosling A."/>
        </authorList>
    </citation>
    <scope>NUCLEOTIDE SEQUENCE</scope>
    <source>
        <strain evidence="1">Wild A</strain>
    </source>
</reference>
<dbReference type="AlphaFoldDB" id="A0A9W4SD23"/>
<evidence type="ECO:0000313" key="2">
    <source>
        <dbReference type="Proteomes" id="UP001153678"/>
    </source>
</evidence>
<comment type="caution">
    <text evidence="1">The sequence shown here is derived from an EMBL/GenBank/DDBJ whole genome shotgun (WGS) entry which is preliminary data.</text>
</comment>
<gene>
    <name evidence="1" type="ORF">FWILDA_LOCUS1436</name>
</gene>